<reference evidence="3 4" key="1">
    <citation type="submission" date="2021-05" db="EMBL/GenBank/DDBJ databases">
        <title>The draft genome of Geobacter pelophilus DSM 12255.</title>
        <authorList>
            <person name="Xu Z."/>
            <person name="Masuda Y."/>
            <person name="Itoh H."/>
            <person name="Senoo K."/>
        </authorList>
    </citation>
    <scope>NUCLEOTIDE SEQUENCE [LARGE SCALE GENOMIC DNA]</scope>
    <source>
        <strain evidence="3 4">DSM 12255</strain>
    </source>
</reference>
<feature type="transmembrane region" description="Helical" evidence="1">
    <location>
        <begin position="20"/>
        <end position="39"/>
    </location>
</feature>
<keyword evidence="1" id="KW-1133">Transmembrane helix</keyword>
<proteinExistence type="predicted"/>
<feature type="domain" description="Endonuclease/exonuclease/phosphatase" evidence="2">
    <location>
        <begin position="114"/>
        <end position="336"/>
    </location>
</feature>
<dbReference type="Pfam" id="PF03372">
    <property type="entry name" value="Exo_endo_phos"/>
    <property type="match status" value="1"/>
</dbReference>
<keyword evidence="3" id="KW-0255">Endonuclease</keyword>
<accession>A0AAW4L4I2</accession>
<keyword evidence="1" id="KW-0812">Transmembrane</keyword>
<sequence length="346" mass="38956">MVKLLLQEFKSRSSRISSAIISICFIVYFIIVIIAWVLVLAVGDLWWPITFLLFAPRWLFALPAVFFIPFALLINRRLLLPLVVALLIILGPFMGFNVTINKISKPVAKPLRIVTCNLQNGKFDLNALNALIQNTQPEIVALQELPSNIIIKSLDGWQHLLEGDLHIYSRYPVTAGDFIKANVPKHKWPRTCFLYCTVKAPSGDLTFCTVHMPSPRYGLQAILDKSTLINLKRKKLLIDETEYRRQKSLEISAIVDNLPSPKVVAGDFNMPVESTIYRKYWSAYQNVFSQRGFGYGWTEWVSVRSIPVGVRIDHVLIGKGLTPLVCETGTDVGSDHLPVIADIVAP</sequence>
<dbReference type="Proteomes" id="UP000811899">
    <property type="component" value="Unassembled WGS sequence"/>
</dbReference>
<gene>
    <name evidence="3" type="ORF">KI809_00185</name>
</gene>
<name>A0AAW4L4I2_9BACT</name>
<protein>
    <submittedName>
        <fullName evidence="3">Endonuclease/exonuclease/phosphatase family protein</fullName>
    </submittedName>
</protein>
<feature type="transmembrane region" description="Helical" evidence="1">
    <location>
        <begin position="78"/>
        <end position="96"/>
    </location>
</feature>
<keyword evidence="3" id="KW-0378">Hydrolase</keyword>
<keyword evidence="3" id="KW-0540">Nuclease</keyword>
<dbReference type="GO" id="GO:0004519">
    <property type="term" value="F:endonuclease activity"/>
    <property type="evidence" value="ECO:0007669"/>
    <property type="project" value="UniProtKB-KW"/>
</dbReference>
<dbReference type="InterPro" id="IPR036691">
    <property type="entry name" value="Endo/exonu/phosph_ase_sf"/>
</dbReference>
<evidence type="ECO:0000313" key="4">
    <source>
        <dbReference type="Proteomes" id="UP000811899"/>
    </source>
</evidence>
<dbReference type="AlphaFoldDB" id="A0AAW4L4I2"/>
<evidence type="ECO:0000259" key="2">
    <source>
        <dbReference type="Pfam" id="PF03372"/>
    </source>
</evidence>
<dbReference type="SUPFAM" id="SSF56219">
    <property type="entry name" value="DNase I-like"/>
    <property type="match status" value="1"/>
</dbReference>
<dbReference type="EMBL" id="JAHCVJ010000001">
    <property type="protein sequence ID" value="MBT0662707.1"/>
    <property type="molecule type" value="Genomic_DNA"/>
</dbReference>
<keyword evidence="4" id="KW-1185">Reference proteome</keyword>
<keyword evidence="1" id="KW-0472">Membrane</keyword>
<dbReference type="Gene3D" id="3.60.10.10">
    <property type="entry name" value="Endonuclease/exonuclease/phosphatase"/>
    <property type="match status" value="1"/>
</dbReference>
<evidence type="ECO:0000313" key="3">
    <source>
        <dbReference type="EMBL" id="MBT0662707.1"/>
    </source>
</evidence>
<feature type="transmembrane region" description="Helical" evidence="1">
    <location>
        <begin position="45"/>
        <end position="71"/>
    </location>
</feature>
<comment type="caution">
    <text evidence="3">The sequence shown here is derived from an EMBL/GenBank/DDBJ whole genome shotgun (WGS) entry which is preliminary data.</text>
</comment>
<dbReference type="InterPro" id="IPR005135">
    <property type="entry name" value="Endo/exonuclease/phosphatase"/>
</dbReference>
<evidence type="ECO:0000256" key="1">
    <source>
        <dbReference type="SAM" id="Phobius"/>
    </source>
</evidence>
<organism evidence="3 4">
    <name type="scientific">Geoanaerobacter pelophilus</name>
    <dbReference type="NCBI Taxonomy" id="60036"/>
    <lineage>
        <taxon>Bacteria</taxon>
        <taxon>Pseudomonadati</taxon>
        <taxon>Thermodesulfobacteriota</taxon>
        <taxon>Desulfuromonadia</taxon>
        <taxon>Geobacterales</taxon>
        <taxon>Geobacteraceae</taxon>
        <taxon>Geoanaerobacter</taxon>
    </lineage>
</organism>